<evidence type="ECO:0000313" key="1">
    <source>
        <dbReference type="EMBL" id="MDN4175748.1"/>
    </source>
</evidence>
<reference evidence="1" key="1">
    <citation type="submission" date="2023-06" db="EMBL/GenBank/DDBJ databases">
        <title>Draft genome sequence of Nocardioides sp. SOB77.</title>
        <authorList>
            <person name="Zhang G."/>
        </authorList>
    </citation>
    <scope>NUCLEOTIDE SEQUENCE</scope>
    <source>
        <strain evidence="1">SOB77</strain>
    </source>
</reference>
<proteinExistence type="predicted"/>
<dbReference type="EMBL" id="JAUHJQ010000021">
    <property type="protein sequence ID" value="MDN4175748.1"/>
    <property type="molecule type" value="Genomic_DNA"/>
</dbReference>
<sequence>MSAHPPRLPIGGVAWISLRLYRVASDDGRSGRAVEVDGWDAALETAWQQLVEAQPGVSGWVSDYLDRCGDERVVLSFGDTTRIVGRRGHGSFTVSYPAELLLATGDRVSAMREAILVALDRHVGKRSPGLPLLSSLVGSG</sequence>
<accession>A0ABT8FM47</accession>
<protein>
    <submittedName>
        <fullName evidence="1">Uncharacterized protein</fullName>
    </submittedName>
</protein>
<evidence type="ECO:0000313" key="2">
    <source>
        <dbReference type="Proteomes" id="UP001168620"/>
    </source>
</evidence>
<dbReference type="RefSeq" id="WP_300955158.1">
    <property type="nucleotide sequence ID" value="NZ_JAUHJQ010000021.1"/>
</dbReference>
<name>A0ABT8FM47_9ACTN</name>
<comment type="caution">
    <text evidence="1">The sequence shown here is derived from an EMBL/GenBank/DDBJ whole genome shotgun (WGS) entry which is preliminary data.</text>
</comment>
<gene>
    <name evidence="1" type="ORF">QWY28_22495</name>
</gene>
<keyword evidence="2" id="KW-1185">Reference proteome</keyword>
<organism evidence="1 2">
    <name type="scientific">Nocardioides oceani</name>
    <dbReference type="NCBI Taxonomy" id="3058369"/>
    <lineage>
        <taxon>Bacteria</taxon>
        <taxon>Bacillati</taxon>
        <taxon>Actinomycetota</taxon>
        <taxon>Actinomycetes</taxon>
        <taxon>Propionibacteriales</taxon>
        <taxon>Nocardioidaceae</taxon>
        <taxon>Nocardioides</taxon>
    </lineage>
</organism>
<dbReference type="Proteomes" id="UP001168620">
    <property type="component" value="Unassembled WGS sequence"/>
</dbReference>